<dbReference type="InterPro" id="IPR015943">
    <property type="entry name" value="WD40/YVTN_repeat-like_dom_sf"/>
</dbReference>
<accession>A0A4R7ERF6</accession>
<organism evidence="1 2">
    <name type="scientific">Myroides indicus</name>
    <dbReference type="NCBI Taxonomy" id="1323422"/>
    <lineage>
        <taxon>Bacteria</taxon>
        <taxon>Pseudomonadati</taxon>
        <taxon>Bacteroidota</taxon>
        <taxon>Flavobacteriia</taxon>
        <taxon>Flavobacteriales</taxon>
        <taxon>Flavobacteriaceae</taxon>
        <taxon>Myroides</taxon>
    </lineage>
</organism>
<dbReference type="Proteomes" id="UP000295215">
    <property type="component" value="Unassembled WGS sequence"/>
</dbReference>
<dbReference type="Gene3D" id="2.130.10.10">
    <property type="entry name" value="YVTN repeat-like/Quinoprotein amine dehydrogenase"/>
    <property type="match status" value="1"/>
</dbReference>
<dbReference type="RefSeq" id="WP_133713238.1">
    <property type="nucleotide sequence ID" value="NZ_SOAG01000023.1"/>
</dbReference>
<protein>
    <submittedName>
        <fullName evidence="1">Uncharacterized protein</fullName>
    </submittedName>
</protein>
<evidence type="ECO:0000313" key="2">
    <source>
        <dbReference type="Proteomes" id="UP000295215"/>
    </source>
</evidence>
<dbReference type="AlphaFoldDB" id="A0A4R7ERF6"/>
<name>A0A4R7ERF6_9FLAO</name>
<sequence length="189" mass="21887">MFHYIGLNDIFKDHDVRELNPKIQIIDDYIYVPTNSGIFRKNLAILNDTIWESFAFKDIPIRDFVKSRNKILAITPKSSDSLMLLSLDNGNSYINYTNSHFFEYENFNSLHRISQNKQNPNLIVVLQDHYGVSKSENFGFNWNNLNAWSGGYQEKSVEFHPNDSLSIYYTGETELFSSYTQTSNDGGLT</sequence>
<dbReference type="SUPFAM" id="SSF110296">
    <property type="entry name" value="Oligoxyloglucan reducing end-specific cellobiohydrolase"/>
    <property type="match status" value="1"/>
</dbReference>
<comment type="caution">
    <text evidence="1">The sequence shown here is derived from an EMBL/GenBank/DDBJ whole genome shotgun (WGS) entry which is preliminary data.</text>
</comment>
<evidence type="ECO:0000313" key="1">
    <source>
        <dbReference type="EMBL" id="TDS55280.1"/>
    </source>
</evidence>
<keyword evidence="2" id="KW-1185">Reference proteome</keyword>
<proteinExistence type="predicted"/>
<reference evidence="1 2" key="1">
    <citation type="submission" date="2019-03" db="EMBL/GenBank/DDBJ databases">
        <title>Genomic Encyclopedia of Archaeal and Bacterial Type Strains, Phase II (KMG-II): from individual species to whole genera.</title>
        <authorList>
            <person name="Goeker M."/>
        </authorList>
    </citation>
    <scope>NUCLEOTIDE SEQUENCE [LARGE SCALE GENOMIC DNA]</scope>
    <source>
        <strain evidence="1 2">DSM 28213</strain>
    </source>
</reference>
<gene>
    <name evidence="1" type="ORF">C8P70_12351</name>
</gene>
<dbReference type="EMBL" id="SOAG01000023">
    <property type="protein sequence ID" value="TDS55280.1"/>
    <property type="molecule type" value="Genomic_DNA"/>
</dbReference>